<keyword evidence="1" id="KW-1133">Transmembrane helix</keyword>
<accession>Q9PBM8</accession>
<dbReference type="AlphaFoldDB" id="Q9PBM8"/>
<evidence type="ECO:0000313" key="2">
    <source>
        <dbReference type="EMBL" id="AAF84911.1"/>
    </source>
</evidence>
<proteinExistence type="predicted"/>
<dbReference type="KEGG" id="xfa:XF_2112"/>
<keyword evidence="1" id="KW-0472">Membrane</keyword>
<evidence type="ECO:0000256" key="1">
    <source>
        <dbReference type="SAM" id="Phobius"/>
    </source>
</evidence>
<dbReference type="Proteomes" id="UP000000812">
    <property type="component" value="Chromosome"/>
</dbReference>
<dbReference type="HOGENOM" id="CLU_1916289_0_0_6"/>
<dbReference type="PIR" id="A82599">
    <property type="entry name" value="A82599"/>
</dbReference>
<gene>
    <name evidence="2" type="ordered locus">XF_2112</name>
</gene>
<feature type="transmembrane region" description="Helical" evidence="1">
    <location>
        <begin position="44"/>
        <end position="61"/>
    </location>
</feature>
<feature type="transmembrane region" description="Helical" evidence="1">
    <location>
        <begin position="106"/>
        <end position="124"/>
    </location>
</feature>
<name>Q9PBM8_XYLFA</name>
<protein>
    <recommendedName>
        <fullName evidence="4">Transmembrane protein</fullName>
    </recommendedName>
</protein>
<sequence>MNYNRNSNDSRVILLIVAIIGAIILLPIGFSALLGLDTQSGRKVLLFFFLVIILSIALFFLDGWETIFSTWPILLALAWACFWPALNYWSSQTLFGRFDTPWWATWYTKGGVLFAIIGLGYLINKIFEDF</sequence>
<dbReference type="RefSeq" id="WP_010894565.1">
    <property type="nucleotide sequence ID" value="NC_002488.3"/>
</dbReference>
<keyword evidence="1" id="KW-0812">Transmembrane</keyword>
<evidence type="ECO:0000313" key="3">
    <source>
        <dbReference type="Proteomes" id="UP000000812"/>
    </source>
</evidence>
<reference evidence="2 3" key="1">
    <citation type="journal article" date="2000" name="Nature">
        <title>The genome sequence of the plant pathogen Xylella fastidiosa.</title>
        <authorList>
            <person name="Simpson A.J."/>
            <person name="Reinach F.C."/>
            <person name="Arruda P."/>
            <person name="Abreu F.A."/>
            <person name="Acencio M."/>
            <person name="Alvarenga R."/>
            <person name="Alves L.M."/>
            <person name="Araya J.E."/>
            <person name="Baia G.S."/>
            <person name="Baptista C.S."/>
            <person name="Barros M.H."/>
            <person name="Bonaccorsi E.D."/>
            <person name="Bordin S."/>
            <person name="Bove J.M."/>
            <person name="Briones M.R."/>
            <person name="Bueno M.R."/>
            <person name="Camargo A.A."/>
            <person name="Camargo L.E."/>
            <person name="Carraro D.M."/>
            <person name="Carrer H."/>
            <person name="Colauto N.B."/>
            <person name="Colombo C."/>
            <person name="Costa F.F."/>
            <person name="Costa M.C."/>
            <person name="Costa-Neto C.M."/>
            <person name="Coutinho L.L."/>
            <person name="Cristofani M."/>
            <person name="Dias-Neto E."/>
            <person name="Docena C."/>
            <person name="El-Dorry H."/>
            <person name="Facincani A.P."/>
            <person name="Ferreira A.J."/>
            <person name="Ferreira V.C."/>
            <person name="Ferro J.A."/>
            <person name="Fraga J.S."/>
            <person name="Franca S.C."/>
            <person name="Franco M.C."/>
            <person name="Frohme M."/>
            <person name="Furlan L.R."/>
            <person name="Garnier M."/>
            <person name="Goldman G.H."/>
            <person name="Goldman M.H."/>
            <person name="Gomes S.L."/>
            <person name="Gruber A."/>
            <person name="Ho P.L."/>
            <person name="Hoheisel J.D."/>
            <person name="Junqueira M.L."/>
            <person name="Kemper E.L."/>
            <person name="Kitajima J.P."/>
            <person name="Krieger J.E."/>
            <person name="Kuramae E.E."/>
            <person name="Laigret F."/>
            <person name="Lambais M.R."/>
            <person name="Leite L.C."/>
            <person name="Lemos E.G."/>
            <person name="Lemos M.V."/>
            <person name="Lopes S.A."/>
            <person name="Lopes C.R."/>
            <person name="Machado J.A."/>
            <person name="Machado M.A."/>
            <person name="Madeira A.M."/>
            <person name="Madeira H.M."/>
            <person name="Marino C.L."/>
            <person name="Marques M.V."/>
            <person name="Martins E.A."/>
            <person name="Martins E.M."/>
            <person name="Matsukuma A.Y."/>
            <person name="Menck C.F."/>
            <person name="Miracca E.C."/>
            <person name="Miyaki C.Y."/>
            <person name="Monteriro-Vitorello C.B."/>
            <person name="Moon D.H."/>
            <person name="Nagai M.A."/>
            <person name="Nascimento A.L."/>
            <person name="Netto L.E."/>
            <person name="Nhani A.Jr."/>
            <person name="Nobrega F.G."/>
            <person name="Nunes L.R."/>
            <person name="Oliveira M.A."/>
            <person name="de Oliveira M.C."/>
            <person name="de Oliveira R.C."/>
            <person name="Palmieri D.A."/>
            <person name="Paris A."/>
            <person name="Peixoto B.R."/>
            <person name="Pereira G.A."/>
            <person name="Pereira H.A.Jr."/>
            <person name="Pesquero J.B."/>
            <person name="Quaggio R.B."/>
            <person name="Roberto P.G."/>
            <person name="Rodrigues V."/>
            <person name="de M Rosa A.J."/>
            <person name="de Rosa V.E.Jr."/>
            <person name="de Sa R.G."/>
            <person name="Santelli R.V."/>
            <person name="Sawasaki H.E."/>
            <person name="da Silva A.C."/>
            <person name="da Silva A.M."/>
            <person name="da Silva F.R."/>
            <person name="da Silva W.A.Jr."/>
            <person name="da Silveira J.F."/>
            <person name="Silvestri M.L."/>
            <person name="Siqueira W.J."/>
            <person name="de Souza A.A."/>
            <person name="de Souza A.P."/>
            <person name="Terenzi M.F."/>
            <person name="Truffi D."/>
            <person name="Tsai S.M."/>
            <person name="Tsuhako M.H."/>
            <person name="Vallada H."/>
            <person name="Van Sluys M.A."/>
            <person name="Verjovski-Almeida S."/>
            <person name="Vettore A.L."/>
            <person name="Zago M.A."/>
            <person name="Zatz M."/>
            <person name="Meidanis J."/>
            <person name="Setubal J.C."/>
        </authorList>
    </citation>
    <scope>NUCLEOTIDE SEQUENCE [LARGE SCALE GENOMIC DNA]</scope>
    <source>
        <strain evidence="2 3">9a5c</strain>
    </source>
</reference>
<feature type="transmembrane region" description="Helical" evidence="1">
    <location>
        <begin position="68"/>
        <end position="86"/>
    </location>
</feature>
<organism evidence="2 3">
    <name type="scientific">Xylella fastidiosa (strain 9a5c)</name>
    <dbReference type="NCBI Taxonomy" id="160492"/>
    <lineage>
        <taxon>Bacteria</taxon>
        <taxon>Pseudomonadati</taxon>
        <taxon>Pseudomonadota</taxon>
        <taxon>Gammaproteobacteria</taxon>
        <taxon>Lysobacterales</taxon>
        <taxon>Lysobacteraceae</taxon>
        <taxon>Xylella</taxon>
    </lineage>
</organism>
<feature type="transmembrane region" description="Helical" evidence="1">
    <location>
        <begin position="12"/>
        <end position="32"/>
    </location>
</feature>
<evidence type="ECO:0008006" key="4">
    <source>
        <dbReference type="Google" id="ProtNLM"/>
    </source>
</evidence>
<dbReference type="EMBL" id="AE003849">
    <property type="protein sequence ID" value="AAF84911.1"/>
    <property type="molecule type" value="Genomic_DNA"/>
</dbReference>